<organism evidence="1 2">
    <name type="scientific">Papaver somniferum</name>
    <name type="common">Opium poppy</name>
    <dbReference type="NCBI Taxonomy" id="3469"/>
    <lineage>
        <taxon>Eukaryota</taxon>
        <taxon>Viridiplantae</taxon>
        <taxon>Streptophyta</taxon>
        <taxon>Embryophyta</taxon>
        <taxon>Tracheophyta</taxon>
        <taxon>Spermatophyta</taxon>
        <taxon>Magnoliopsida</taxon>
        <taxon>Ranunculales</taxon>
        <taxon>Papaveraceae</taxon>
        <taxon>Papaveroideae</taxon>
        <taxon>Papaver</taxon>
    </lineage>
</organism>
<dbReference type="Gramene" id="RZC51197">
    <property type="protein sequence ID" value="RZC51197"/>
    <property type="gene ID" value="C5167_019626"/>
</dbReference>
<protein>
    <submittedName>
        <fullName evidence="1">Uncharacterized protein</fullName>
    </submittedName>
</protein>
<evidence type="ECO:0000313" key="1">
    <source>
        <dbReference type="EMBL" id="RZC51197.1"/>
    </source>
</evidence>
<proteinExistence type="predicted"/>
<dbReference type="Proteomes" id="UP000316621">
    <property type="component" value="Chromosome 2"/>
</dbReference>
<accession>A0A4Y7IR75</accession>
<dbReference type="AlphaFoldDB" id="A0A4Y7IR75"/>
<evidence type="ECO:0000313" key="2">
    <source>
        <dbReference type="Proteomes" id="UP000316621"/>
    </source>
</evidence>
<reference evidence="1 2" key="1">
    <citation type="journal article" date="2018" name="Science">
        <title>The opium poppy genome and morphinan production.</title>
        <authorList>
            <person name="Guo L."/>
            <person name="Winzer T."/>
            <person name="Yang X."/>
            <person name="Li Y."/>
            <person name="Ning Z."/>
            <person name="He Z."/>
            <person name="Teodor R."/>
            <person name="Lu Y."/>
            <person name="Bowser T.A."/>
            <person name="Graham I.A."/>
            <person name="Ye K."/>
        </authorList>
    </citation>
    <scope>NUCLEOTIDE SEQUENCE [LARGE SCALE GENOMIC DNA]</scope>
    <source>
        <strain evidence="2">cv. HN1</strain>
        <tissue evidence="1">Leaves</tissue>
    </source>
</reference>
<dbReference type="EMBL" id="CM010716">
    <property type="protein sequence ID" value="RZC51197.1"/>
    <property type="molecule type" value="Genomic_DNA"/>
</dbReference>
<keyword evidence="2" id="KW-1185">Reference proteome</keyword>
<sequence>MVVAATAREGNGGDLDFRITRTWKIWPDCSCSLEMSFVAGVASNDLVNALCYCNKLSAARPWVQRGFPEVLNSLETEITKGFVVVSGGFCRMFVKGEMIEKWVAHMGQNSEKFKAGVEKTGGLQLEATNC</sequence>
<gene>
    <name evidence="1" type="ORF">C5167_019626</name>
</gene>
<name>A0A4Y7IR75_PAPSO</name>